<keyword evidence="4 7" id="KW-0547">Nucleotide-binding</keyword>
<evidence type="ECO:0000256" key="2">
    <source>
        <dbReference type="ARBA" id="ARBA00022527"/>
    </source>
</evidence>
<dbReference type="CDD" id="cd14014">
    <property type="entry name" value="STKc_PknB_like"/>
    <property type="match status" value="1"/>
</dbReference>
<name>A0ABV8HES3_9ACTN</name>
<evidence type="ECO:0000256" key="7">
    <source>
        <dbReference type="PROSITE-ProRule" id="PRU10141"/>
    </source>
</evidence>
<evidence type="ECO:0000256" key="6">
    <source>
        <dbReference type="ARBA" id="ARBA00022840"/>
    </source>
</evidence>
<feature type="compositionally biased region" description="Low complexity" evidence="8">
    <location>
        <begin position="361"/>
        <end position="374"/>
    </location>
</feature>
<feature type="compositionally biased region" description="Low complexity" evidence="8">
    <location>
        <begin position="293"/>
        <end position="305"/>
    </location>
</feature>
<dbReference type="InterPro" id="IPR000914">
    <property type="entry name" value="SBP_5_dom"/>
</dbReference>
<comment type="caution">
    <text evidence="10">The sequence shown here is derived from an EMBL/GenBank/DDBJ whole genome shotgun (WGS) entry which is preliminary data.</text>
</comment>
<proteinExistence type="predicted"/>
<accession>A0ABV8HES3</accession>
<evidence type="ECO:0000259" key="9">
    <source>
        <dbReference type="PROSITE" id="PS50011"/>
    </source>
</evidence>
<dbReference type="CDD" id="cd08506">
    <property type="entry name" value="PBP2_clavulanate_OppA2"/>
    <property type="match status" value="1"/>
</dbReference>
<evidence type="ECO:0000313" key="11">
    <source>
        <dbReference type="Proteomes" id="UP001595765"/>
    </source>
</evidence>
<dbReference type="SMART" id="SM00220">
    <property type="entry name" value="S_TKc"/>
    <property type="match status" value="1"/>
</dbReference>
<feature type="domain" description="Protein kinase" evidence="9">
    <location>
        <begin position="10"/>
        <end position="272"/>
    </location>
</feature>
<dbReference type="InterPro" id="IPR000719">
    <property type="entry name" value="Prot_kinase_dom"/>
</dbReference>
<keyword evidence="2" id="KW-0723">Serine/threonine-protein kinase</keyword>
<dbReference type="InterPro" id="IPR017441">
    <property type="entry name" value="Protein_kinase_ATP_BS"/>
</dbReference>
<dbReference type="Gene3D" id="3.30.200.20">
    <property type="entry name" value="Phosphorylase Kinase, domain 1"/>
    <property type="match status" value="1"/>
</dbReference>
<dbReference type="PROSITE" id="PS50011">
    <property type="entry name" value="PROTEIN_KINASE_DOM"/>
    <property type="match status" value="1"/>
</dbReference>
<evidence type="ECO:0000256" key="4">
    <source>
        <dbReference type="ARBA" id="ARBA00022741"/>
    </source>
</evidence>
<sequence length="1016" mass="106441">MADGLFAGRYELAELLGSGGMARVHRARDTRMGRTVAVKTLHAELAGDPGARQRFAREARAAGALNHPGIVTVHDQDETSDGDAVVPFLVMEYVPGITLAQLLRKHAQLPPERAVRIVCDVLDALAHAHSHGTVHRDVKPANVMITEEGAVKVTDFGIARVLHSDTRLTATGSAIGTPSYMSPEQINGGDVDARSDVYAAGCVLFELLTGRPPFIDGNPLSLMYRHVHTPPPAPSSRDPRVPKALDDLVLAALAKDPADRPPTAAAYRDRLLGWLAATGAAALTGPAAAPEAVARSVREGAPGPAAGHGPGPRAGQDALHPSAPRPADPRATFGVGAKLPVLPPAPDRRPDPAPAGPEQPPYSRAASSPVSPASPAFPAPRVPPPRPPATPPPFELRTSPVTDRGRVRRRWIAAGAGVAVAAVGVGLTLAFAPLGGDRGDQGDHGGKSSGGPTATPTVRNAALALHGGKQGSGYNGGLDGVVRPSTTTGGTLHLVSDYPPAGMLDPAASYDTTSWNVQRLYLRKLVDYAPAPGPAGRKLVPDLATDTGHVSSDGLTWTFHLKPGLLFDDGTPITSKDVKYGVERTFARDTFSGPSYFVDLLDQGQHYPGPYEDDDPDGLGLHSVATPDDTTVVFTLAKPFADFRYVLALSMGAPIPRAADTGDGKDFQHHPVGSGPYKVADYDSGKSVELVRNPYWKQSTDSVHSALPDAIDLKFVADQSTADAALLSGTADLDIDNTGLSDATVNKVLGDNALKADTDLVYNGATRFLSLQTSVAPFDDYRCRQAVQYAVDRLAVRTAFGGPTSGGDIATTMLPPTVDGHDPDAAPYTTAAGAADPDTARTQLAGCGEQDGFDITLAGVDSAQTTVAMDAISRALRVVGITVKVKAVDATDFYKTLHSPDALKSKKWGMVLTSWAADWPTGGGFLRALVQPGGYADYSGLDDADLNDAVDQADTETDPAGAADAWKAIDKQVMAESTMVPLLYERHPVYHSPRLTNVYEQQVLGGVDLTALGVQP</sequence>
<dbReference type="EMBL" id="JBHSBB010000003">
    <property type="protein sequence ID" value="MFC4030488.1"/>
    <property type="molecule type" value="Genomic_DNA"/>
</dbReference>
<feature type="region of interest" description="Disordered" evidence="8">
    <location>
        <begin position="293"/>
        <end position="402"/>
    </location>
</feature>
<feature type="compositionally biased region" description="Pro residues" evidence="8">
    <location>
        <begin position="375"/>
        <end position="394"/>
    </location>
</feature>
<dbReference type="PANTHER" id="PTHR43289">
    <property type="entry name" value="MITOGEN-ACTIVATED PROTEIN KINASE KINASE KINASE 20-RELATED"/>
    <property type="match status" value="1"/>
</dbReference>
<dbReference type="Pfam" id="PF00069">
    <property type="entry name" value="Pkinase"/>
    <property type="match status" value="1"/>
</dbReference>
<keyword evidence="3" id="KW-0808">Transferase</keyword>
<evidence type="ECO:0000256" key="1">
    <source>
        <dbReference type="ARBA" id="ARBA00012513"/>
    </source>
</evidence>
<organism evidence="10 11">
    <name type="scientific">Streptomyces polygonati</name>
    <dbReference type="NCBI Taxonomy" id="1617087"/>
    <lineage>
        <taxon>Bacteria</taxon>
        <taxon>Bacillati</taxon>
        <taxon>Actinomycetota</taxon>
        <taxon>Actinomycetes</taxon>
        <taxon>Kitasatosporales</taxon>
        <taxon>Streptomycetaceae</taxon>
        <taxon>Streptomyces</taxon>
    </lineage>
</organism>
<keyword evidence="11" id="KW-1185">Reference proteome</keyword>
<reference evidence="11" key="1">
    <citation type="journal article" date="2019" name="Int. J. Syst. Evol. Microbiol.">
        <title>The Global Catalogue of Microorganisms (GCM) 10K type strain sequencing project: providing services to taxonomists for standard genome sequencing and annotation.</title>
        <authorList>
            <consortium name="The Broad Institute Genomics Platform"/>
            <consortium name="The Broad Institute Genome Sequencing Center for Infectious Disease"/>
            <person name="Wu L."/>
            <person name="Ma J."/>
        </authorList>
    </citation>
    <scope>NUCLEOTIDE SEQUENCE [LARGE SCALE GENOMIC DNA]</scope>
    <source>
        <strain evidence="11">CGMCC 4.7237</strain>
    </source>
</reference>
<gene>
    <name evidence="10" type="ORF">ACFO3J_03270</name>
</gene>
<keyword evidence="6 7" id="KW-0067">ATP-binding</keyword>
<dbReference type="PROSITE" id="PS00107">
    <property type="entry name" value="PROTEIN_KINASE_ATP"/>
    <property type="match status" value="1"/>
</dbReference>
<protein>
    <recommendedName>
        <fullName evidence="1">non-specific serine/threonine protein kinase</fullName>
        <ecNumber evidence="1">2.7.11.1</ecNumber>
    </recommendedName>
</protein>
<evidence type="ECO:0000313" key="10">
    <source>
        <dbReference type="EMBL" id="MFC4030488.1"/>
    </source>
</evidence>
<dbReference type="PANTHER" id="PTHR43289:SF6">
    <property type="entry name" value="SERINE_THREONINE-PROTEIN KINASE NEKL-3"/>
    <property type="match status" value="1"/>
</dbReference>
<keyword evidence="5" id="KW-0418">Kinase</keyword>
<dbReference type="Pfam" id="PF00496">
    <property type="entry name" value="SBP_bac_5"/>
    <property type="match status" value="1"/>
</dbReference>
<dbReference type="SUPFAM" id="SSF56112">
    <property type="entry name" value="Protein kinase-like (PK-like)"/>
    <property type="match status" value="1"/>
</dbReference>
<evidence type="ECO:0000256" key="3">
    <source>
        <dbReference type="ARBA" id="ARBA00022679"/>
    </source>
</evidence>
<feature type="region of interest" description="Disordered" evidence="8">
    <location>
        <begin position="438"/>
        <end position="457"/>
    </location>
</feature>
<dbReference type="Gene3D" id="1.10.510.10">
    <property type="entry name" value="Transferase(Phosphotransferase) domain 1"/>
    <property type="match status" value="1"/>
</dbReference>
<dbReference type="EC" id="2.7.11.1" evidence="1"/>
<dbReference type="RefSeq" id="WP_386425919.1">
    <property type="nucleotide sequence ID" value="NZ_JBHSBB010000003.1"/>
</dbReference>
<dbReference type="SUPFAM" id="SSF53850">
    <property type="entry name" value="Periplasmic binding protein-like II"/>
    <property type="match status" value="1"/>
</dbReference>
<evidence type="ECO:0000256" key="8">
    <source>
        <dbReference type="SAM" id="MobiDB-lite"/>
    </source>
</evidence>
<dbReference type="Proteomes" id="UP001595765">
    <property type="component" value="Unassembled WGS sequence"/>
</dbReference>
<dbReference type="Gene3D" id="3.40.190.10">
    <property type="entry name" value="Periplasmic binding protein-like II"/>
    <property type="match status" value="1"/>
</dbReference>
<evidence type="ECO:0000256" key="5">
    <source>
        <dbReference type="ARBA" id="ARBA00022777"/>
    </source>
</evidence>
<dbReference type="Gene3D" id="3.10.105.10">
    <property type="entry name" value="Dipeptide-binding Protein, Domain 3"/>
    <property type="match status" value="1"/>
</dbReference>
<feature type="binding site" evidence="7">
    <location>
        <position position="39"/>
    </location>
    <ligand>
        <name>ATP</name>
        <dbReference type="ChEBI" id="CHEBI:30616"/>
    </ligand>
</feature>
<dbReference type="InterPro" id="IPR011009">
    <property type="entry name" value="Kinase-like_dom_sf"/>
</dbReference>